<dbReference type="AlphaFoldDB" id="A0A174G7K1"/>
<organism evidence="2 3">
    <name type="scientific">Collinsella aerofaciens</name>
    <dbReference type="NCBI Taxonomy" id="74426"/>
    <lineage>
        <taxon>Bacteria</taxon>
        <taxon>Bacillati</taxon>
        <taxon>Actinomycetota</taxon>
        <taxon>Coriobacteriia</taxon>
        <taxon>Coriobacteriales</taxon>
        <taxon>Coriobacteriaceae</taxon>
        <taxon>Collinsella</taxon>
    </lineage>
</organism>
<dbReference type="Gene3D" id="3.60.21.10">
    <property type="match status" value="1"/>
</dbReference>
<dbReference type="GO" id="GO:0016787">
    <property type="term" value="F:hydrolase activity"/>
    <property type="evidence" value="ECO:0007669"/>
    <property type="project" value="InterPro"/>
</dbReference>
<protein>
    <recommendedName>
        <fullName evidence="1">Calcineurin-like phosphoesterase domain-containing protein</fullName>
    </recommendedName>
</protein>
<proteinExistence type="predicted"/>
<dbReference type="Proteomes" id="UP000095468">
    <property type="component" value="Unassembled WGS sequence"/>
</dbReference>
<dbReference type="EMBL" id="CYYP01000023">
    <property type="protein sequence ID" value="CUO57627.1"/>
    <property type="molecule type" value="Genomic_DNA"/>
</dbReference>
<dbReference type="InterPro" id="IPR004843">
    <property type="entry name" value="Calcineurin-like_PHP"/>
</dbReference>
<dbReference type="CDD" id="cd00838">
    <property type="entry name" value="MPP_superfamily"/>
    <property type="match status" value="1"/>
</dbReference>
<dbReference type="SUPFAM" id="SSF56300">
    <property type="entry name" value="Metallo-dependent phosphatases"/>
    <property type="match status" value="1"/>
</dbReference>
<name>A0A174G7K1_9ACTN</name>
<gene>
    <name evidence="2" type="ORF">ERS852381_01870</name>
</gene>
<feature type="domain" description="Calcineurin-like phosphoesterase" evidence="1">
    <location>
        <begin position="1"/>
        <end position="213"/>
    </location>
</feature>
<dbReference type="RefSeq" id="WP_055287562.1">
    <property type="nucleotide sequence ID" value="NZ_CYYP01000023.1"/>
</dbReference>
<sequence length="241" mass="28129">MTVYVTGDIHGGLDMQKLRDWELGDSLTSDDYLIVAGDFGFPWDFSAEECADIAWLESRPYTVLFVDGNHERFDHWEERPMEPWHGGLTQRLSDTSPIRHLTRGEVFELDGSTVFTMGGATSVDREYRVPYSSWWPQELPDERDFDAARARLDEVGWKVDCVITHTCATRMLSPTLYPDPGWERPDVDRLTGFLDELEDRLDYKRWYYGHFHRDGNPDERHTVLHDRIVRLGDKLLPWGAY</sequence>
<accession>A0A174G7K1</accession>
<evidence type="ECO:0000313" key="2">
    <source>
        <dbReference type="EMBL" id="CUO57627.1"/>
    </source>
</evidence>
<dbReference type="Pfam" id="PF00149">
    <property type="entry name" value="Metallophos"/>
    <property type="match status" value="1"/>
</dbReference>
<evidence type="ECO:0000259" key="1">
    <source>
        <dbReference type="Pfam" id="PF00149"/>
    </source>
</evidence>
<dbReference type="InterPro" id="IPR029052">
    <property type="entry name" value="Metallo-depent_PP-like"/>
</dbReference>
<evidence type="ECO:0000313" key="3">
    <source>
        <dbReference type="Proteomes" id="UP000095468"/>
    </source>
</evidence>
<reference evidence="2 3" key="1">
    <citation type="submission" date="2015-09" db="EMBL/GenBank/DDBJ databases">
        <authorList>
            <consortium name="Pathogen Informatics"/>
        </authorList>
    </citation>
    <scope>NUCLEOTIDE SEQUENCE [LARGE SCALE GENOMIC DNA]</scope>
    <source>
        <strain evidence="2 3">2789STDY5608823</strain>
    </source>
</reference>